<dbReference type="EMBL" id="LT670849">
    <property type="protein sequence ID" value="SHN81023.1"/>
    <property type="molecule type" value="Genomic_DNA"/>
</dbReference>
<accession>A0A1M7UDF3</accession>
<evidence type="ECO:0000313" key="3">
    <source>
        <dbReference type="Proteomes" id="UP000184096"/>
    </source>
</evidence>
<feature type="region of interest" description="Disordered" evidence="1">
    <location>
        <begin position="35"/>
        <end position="56"/>
    </location>
</feature>
<proteinExistence type="predicted"/>
<evidence type="ECO:0008006" key="4">
    <source>
        <dbReference type="Google" id="ProtNLM"/>
    </source>
</evidence>
<dbReference type="RefSeq" id="WP_072821255.1">
    <property type="nucleotide sequence ID" value="NZ_LT670849.1"/>
</dbReference>
<evidence type="ECO:0000313" key="2">
    <source>
        <dbReference type="EMBL" id="SHN81023.1"/>
    </source>
</evidence>
<keyword evidence="3" id="KW-1185">Reference proteome</keyword>
<sequence>MSVPTIEQIRTRAHQLWETAGRPAGHEDAFWYEAERELRQSDGTNNPEEKADTFLE</sequence>
<dbReference type="Proteomes" id="UP000184096">
    <property type="component" value="Chromosome I"/>
</dbReference>
<protein>
    <recommendedName>
        <fullName evidence="4">DUF2934 domain-containing protein</fullName>
    </recommendedName>
</protein>
<dbReference type="AlphaFoldDB" id="A0A1M7UDF3"/>
<gene>
    <name evidence="2" type="ORF">SAMN05444170_4583</name>
</gene>
<organism evidence="2 3">
    <name type="scientific">Bradyrhizobium erythrophlei</name>
    <dbReference type="NCBI Taxonomy" id="1437360"/>
    <lineage>
        <taxon>Bacteria</taxon>
        <taxon>Pseudomonadati</taxon>
        <taxon>Pseudomonadota</taxon>
        <taxon>Alphaproteobacteria</taxon>
        <taxon>Hyphomicrobiales</taxon>
        <taxon>Nitrobacteraceae</taxon>
        <taxon>Bradyrhizobium</taxon>
    </lineage>
</organism>
<dbReference type="InterPro" id="IPR021327">
    <property type="entry name" value="DUF2934"/>
</dbReference>
<dbReference type="Pfam" id="PF11154">
    <property type="entry name" value="DUF2934"/>
    <property type="match status" value="1"/>
</dbReference>
<dbReference type="OrthoDB" id="9811127at2"/>
<evidence type="ECO:0000256" key="1">
    <source>
        <dbReference type="SAM" id="MobiDB-lite"/>
    </source>
</evidence>
<feature type="compositionally biased region" description="Basic and acidic residues" evidence="1">
    <location>
        <begin position="47"/>
        <end position="56"/>
    </location>
</feature>
<reference evidence="3" key="1">
    <citation type="submission" date="2016-11" db="EMBL/GenBank/DDBJ databases">
        <authorList>
            <person name="Varghese N."/>
            <person name="Submissions S."/>
        </authorList>
    </citation>
    <scope>NUCLEOTIDE SEQUENCE [LARGE SCALE GENOMIC DNA]</scope>
    <source>
        <strain evidence="3">GAS401</strain>
    </source>
</reference>
<name>A0A1M7UDF3_9BRAD</name>